<protein>
    <submittedName>
        <fullName evidence="2">Uncharacterized protein</fullName>
    </submittedName>
</protein>
<reference evidence="2 3" key="1">
    <citation type="submission" date="2021-01" db="EMBL/GenBank/DDBJ databases">
        <title>Whole genome shotgun sequence of Microbispora amethystogenes NBRC 101907.</title>
        <authorList>
            <person name="Komaki H."/>
            <person name="Tamura T."/>
        </authorList>
    </citation>
    <scope>NUCLEOTIDE SEQUENCE [LARGE SCALE GENOMIC DNA]</scope>
    <source>
        <strain evidence="2 3">NBRC 101907</strain>
    </source>
</reference>
<proteinExistence type="predicted"/>
<dbReference type="Proteomes" id="UP000651728">
    <property type="component" value="Unassembled WGS sequence"/>
</dbReference>
<dbReference type="EMBL" id="BOOB01000037">
    <property type="protein sequence ID" value="GIH34531.1"/>
    <property type="molecule type" value="Genomic_DNA"/>
</dbReference>
<accession>A0ABQ4FI66</accession>
<evidence type="ECO:0000256" key="1">
    <source>
        <dbReference type="SAM" id="MobiDB-lite"/>
    </source>
</evidence>
<feature type="compositionally biased region" description="Low complexity" evidence="1">
    <location>
        <begin position="111"/>
        <end position="126"/>
    </location>
</feature>
<feature type="region of interest" description="Disordered" evidence="1">
    <location>
        <begin position="105"/>
        <end position="133"/>
    </location>
</feature>
<evidence type="ECO:0000313" key="3">
    <source>
        <dbReference type="Proteomes" id="UP000651728"/>
    </source>
</evidence>
<evidence type="ECO:0000313" key="2">
    <source>
        <dbReference type="EMBL" id="GIH34531.1"/>
    </source>
</evidence>
<name>A0ABQ4FI66_9ACTN</name>
<organism evidence="2 3">
    <name type="scientific">Microbispora amethystogenes</name>
    <dbReference type="NCBI Taxonomy" id="1427754"/>
    <lineage>
        <taxon>Bacteria</taxon>
        <taxon>Bacillati</taxon>
        <taxon>Actinomycetota</taxon>
        <taxon>Actinomycetes</taxon>
        <taxon>Streptosporangiales</taxon>
        <taxon>Streptosporangiaceae</taxon>
        <taxon>Microbispora</taxon>
    </lineage>
</organism>
<comment type="caution">
    <text evidence="2">The sequence shown here is derived from an EMBL/GenBank/DDBJ whole genome shotgun (WGS) entry which is preliminary data.</text>
</comment>
<sequence length="133" mass="13688">MNETISVSPSVPNPCSRAARAASVAYPCPQADLASRQPISTHGVKCAANLGTCNPVKPMNTPSASTAHQPNPRSSNTASTRSTSASLSSRVSVAGKCSMTTGSAFSAAKGSLSSSRQRRSTSLSVSMRFTPRE</sequence>
<feature type="region of interest" description="Disordered" evidence="1">
    <location>
        <begin position="55"/>
        <end position="92"/>
    </location>
</feature>
<gene>
    <name evidence="2" type="ORF">Mam01_46950</name>
</gene>
<feature type="compositionally biased region" description="Polar residues" evidence="1">
    <location>
        <begin position="60"/>
        <end position="72"/>
    </location>
</feature>
<keyword evidence="3" id="KW-1185">Reference proteome</keyword>
<feature type="compositionally biased region" description="Low complexity" evidence="1">
    <location>
        <begin position="73"/>
        <end position="92"/>
    </location>
</feature>